<dbReference type="Proteomes" id="UP001269819">
    <property type="component" value="Unassembled WGS sequence"/>
</dbReference>
<evidence type="ECO:0000256" key="2">
    <source>
        <dbReference type="SAM" id="MobiDB-lite"/>
    </source>
</evidence>
<feature type="coiled-coil region" evidence="1">
    <location>
        <begin position="612"/>
        <end position="639"/>
    </location>
</feature>
<protein>
    <submittedName>
        <fullName evidence="3">DUF349 domain-containing protein</fullName>
    </submittedName>
</protein>
<dbReference type="RefSeq" id="WP_316974510.1">
    <property type="nucleotide sequence ID" value="NZ_JAWIIJ010000010.1"/>
</dbReference>
<feature type="compositionally biased region" description="Low complexity" evidence="2">
    <location>
        <begin position="14"/>
        <end position="27"/>
    </location>
</feature>
<feature type="compositionally biased region" description="Basic and acidic residues" evidence="2">
    <location>
        <begin position="30"/>
        <end position="41"/>
    </location>
</feature>
<dbReference type="InterPro" id="IPR007139">
    <property type="entry name" value="DUF349"/>
</dbReference>
<name>A0ABU3W0J0_9GAMM</name>
<feature type="region of interest" description="Disordered" evidence="2">
    <location>
        <begin position="9"/>
        <end position="52"/>
    </location>
</feature>
<dbReference type="EMBL" id="JAWIIJ010000010">
    <property type="protein sequence ID" value="MDV2080052.1"/>
    <property type="molecule type" value="Genomic_DNA"/>
</dbReference>
<evidence type="ECO:0000313" key="3">
    <source>
        <dbReference type="EMBL" id="MDV2080052.1"/>
    </source>
</evidence>
<dbReference type="Pfam" id="PF03993">
    <property type="entry name" value="DUF349"/>
    <property type="match status" value="3"/>
</dbReference>
<feature type="compositionally biased region" description="Polar residues" evidence="2">
    <location>
        <begin position="42"/>
        <end position="51"/>
    </location>
</feature>
<feature type="coiled-coil region" evidence="1">
    <location>
        <begin position="329"/>
        <end position="356"/>
    </location>
</feature>
<organism evidence="3 4">
    <name type="scientific">Marinobacter xestospongiae</name>
    <dbReference type="NCBI Taxonomy" id="994319"/>
    <lineage>
        <taxon>Bacteria</taxon>
        <taxon>Pseudomonadati</taxon>
        <taxon>Pseudomonadota</taxon>
        <taxon>Gammaproteobacteria</taxon>
        <taxon>Pseudomonadales</taxon>
        <taxon>Marinobacteraceae</taxon>
        <taxon>Marinobacter</taxon>
    </lineage>
</organism>
<evidence type="ECO:0000256" key="1">
    <source>
        <dbReference type="SAM" id="Coils"/>
    </source>
</evidence>
<keyword evidence="1" id="KW-0175">Coiled coil</keyword>
<reference evidence="3 4" key="1">
    <citation type="submission" date="2023-10" db="EMBL/GenBank/DDBJ databases">
        <title>Characteristics and mechanism of a salt-tolerant marine origin heterotrophic nitrifying- aerobic denitrifying bacteria Marinobacter xestospongiae HN1.</title>
        <authorList>
            <person name="Qi R."/>
        </authorList>
    </citation>
    <scope>NUCLEOTIDE SEQUENCE [LARGE SCALE GENOMIC DNA]</scope>
    <source>
        <strain evidence="3 4">HN1</strain>
    </source>
</reference>
<sequence>MAAFIQKLFKSRKQTTAPAPKAAVPEAEPQPDRQDELRAEQQRQLSASPSMEQLEILASQGVTADIRRQAAQAIDSPDALQRLQKLAKGKDKAVFQIARQKLQDLRHSEEAEARLQIRIQELIQSARDQARSDDTKLFQARLEALQQQWQEVSPQASPQHNTDFLSAVQACRERADALKAEAAEQARHIDQARERADTLSLLEDTLSGLRQPGDPSPSVASVDALQKTQENRWLEATRETSVDKAEQKRYESAMQALKAYLAAARRLSQKTADIEALTSREDGDEQNDAIKALLNDIDWPTGFPRPEPIETLVAQLRARQPAPAPVPPADDQKALVKELKATLDTLEQALEADRLKDSRQLFKKAQQQHKALSQHNGRALNARLQLLGGRLRELNDWQGFATQPKQEALCEQMEYLAEQPIEPETKAERIRELQHEWRNLGGSSDRNLWTRFKQASDRAYEPCKAYFAAKSGLKQNNLQKREVICDELQVFVDNSDWQSVDWKAVDQILRTARNEWKAAWPVEFRDNRPVQKRFDDLIQRIETPLNEERGRNEALKQDIVDRAQALISHEPLRDAMDQAKALQTEWSNIGVTRHREDRKLWRAFRQACDDIFARREAQRNQQEQQSREAEDQLETLLTETAALDGLASEPALVEARNRLQTLQQSPLSKAMTERARSERDRLTVLLESAKLRARVEQWMDLVSGDGEPEQKKDWQKRSSELQALSAQDIVIRAEILTETPSPDSDQAQRMEIQVQRLSEGLGGGSNSGSTSDQLESLVAAWCLAQASEQRTPELQQRLLQALKNL</sequence>
<keyword evidence="4" id="KW-1185">Reference proteome</keyword>
<gene>
    <name evidence="3" type="ORF">RYS15_15310</name>
</gene>
<accession>A0ABU3W0J0</accession>
<evidence type="ECO:0000313" key="4">
    <source>
        <dbReference type="Proteomes" id="UP001269819"/>
    </source>
</evidence>
<proteinExistence type="predicted"/>
<comment type="caution">
    <text evidence="3">The sequence shown here is derived from an EMBL/GenBank/DDBJ whole genome shotgun (WGS) entry which is preliminary data.</text>
</comment>